<organism evidence="4 5">
    <name type="scientific">Cichlidogyrus casuarinus</name>
    <dbReference type="NCBI Taxonomy" id="1844966"/>
    <lineage>
        <taxon>Eukaryota</taxon>
        <taxon>Metazoa</taxon>
        <taxon>Spiralia</taxon>
        <taxon>Lophotrochozoa</taxon>
        <taxon>Platyhelminthes</taxon>
        <taxon>Monogenea</taxon>
        <taxon>Monopisthocotylea</taxon>
        <taxon>Dactylogyridea</taxon>
        <taxon>Ancyrocephalidae</taxon>
        <taxon>Cichlidogyrus</taxon>
    </lineage>
</organism>
<comment type="caution">
    <text evidence="4">The sequence shown here is derived from an EMBL/GenBank/DDBJ whole genome shotgun (WGS) entry which is preliminary data.</text>
</comment>
<dbReference type="GO" id="GO:0008289">
    <property type="term" value="F:lipid binding"/>
    <property type="evidence" value="ECO:0007669"/>
    <property type="project" value="UniProtKB-KW"/>
</dbReference>
<reference evidence="4 5" key="1">
    <citation type="submission" date="2024-11" db="EMBL/GenBank/DDBJ databases">
        <title>Adaptive evolution of stress response genes in parasites aligns with host niche diversity.</title>
        <authorList>
            <person name="Hahn C."/>
            <person name="Resl P."/>
        </authorList>
    </citation>
    <scope>NUCLEOTIDE SEQUENCE [LARGE SCALE GENOMIC DNA]</scope>
    <source>
        <strain evidence="4">EGGRZ-B1_66</strain>
        <tissue evidence="4">Body</tissue>
    </source>
</reference>
<evidence type="ECO:0000256" key="1">
    <source>
        <dbReference type="ARBA" id="ARBA00008390"/>
    </source>
</evidence>
<dbReference type="InterPro" id="IPR000566">
    <property type="entry name" value="Lipocln_cytosolic_FA-bd_dom"/>
</dbReference>
<evidence type="ECO:0000313" key="5">
    <source>
        <dbReference type="Proteomes" id="UP001626550"/>
    </source>
</evidence>
<keyword evidence="5" id="KW-1185">Reference proteome</keyword>
<dbReference type="Gene3D" id="2.40.128.20">
    <property type="match status" value="1"/>
</dbReference>
<name>A0ABD2QET5_9PLAT</name>
<dbReference type="SUPFAM" id="SSF50814">
    <property type="entry name" value="Lipocalins"/>
    <property type="match status" value="1"/>
</dbReference>
<feature type="domain" description="Lipocalin/cytosolic fatty-acid binding" evidence="3">
    <location>
        <begin position="12"/>
        <end position="139"/>
    </location>
</feature>
<dbReference type="InterPro" id="IPR000463">
    <property type="entry name" value="Fatty_acid-bd"/>
</dbReference>
<dbReference type="Proteomes" id="UP001626550">
    <property type="component" value="Unassembled WGS sequence"/>
</dbReference>
<protein>
    <submittedName>
        <fullName evidence="4">Fatty acid-binding protein, heart</fullName>
    </submittedName>
</protein>
<sequence>MSDKDLSPEWLGKFQLTDSENFDELMSVYNVGFAMRKMASLAKPVLTITKEDGIYKFESVTTFKTSIVEFKLGEEFKENTADGAEVDTVINMKSENELSQVQKAVGKRPESEITRVLEGGVITMTIKTPTVTCKRVYKKL</sequence>
<dbReference type="InterPro" id="IPR031259">
    <property type="entry name" value="ILBP"/>
</dbReference>
<dbReference type="InterPro" id="IPR012674">
    <property type="entry name" value="Calycin"/>
</dbReference>
<accession>A0ABD2QET5</accession>
<evidence type="ECO:0000256" key="2">
    <source>
        <dbReference type="ARBA" id="ARBA00023121"/>
    </source>
</evidence>
<dbReference type="Pfam" id="PF00061">
    <property type="entry name" value="Lipocalin"/>
    <property type="match status" value="1"/>
</dbReference>
<dbReference type="EMBL" id="JBJKFK010000292">
    <property type="protein sequence ID" value="KAL3318062.1"/>
    <property type="molecule type" value="Genomic_DNA"/>
</dbReference>
<dbReference type="AlphaFoldDB" id="A0ABD2QET5"/>
<comment type="similarity">
    <text evidence="1">Belongs to the calycin superfamily. Fatty-acid binding protein (FABP) family.</text>
</comment>
<keyword evidence="2" id="KW-0446">Lipid-binding</keyword>
<proteinExistence type="inferred from homology"/>
<dbReference type="CDD" id="cd00742">
    <property type="entry name" value="FABP"/>
    <property type="match status" value="1"/>
</dbReference>
<evidence type="ECO:0000259" key="3">
    <source>
        <dbReference type="Pfam" id="PF00061"/>
    </source>
</evidence>
<gene>
    <name evidence="4" type="primary">FABP3</name>
    <name evidence="4" type="ORF">Ciccas_003276</name>
</gene>
<evidence type="ECO:0000313" key="4">
    <source>
        <dbReference type="EMBL" id="KAL3318062.1"/>
    </source>
</evidence>
<dbReference type="PANTHER" id="PTHR11955">
    <property type="entry name" value="FATTY ACID BINDING PROTEIN"/>
    <property type="match status" value="1"/>
</dbReference>
<dbReference type="PRINTS" id="PR00178">
    <property type="entry name" value="FATTYACIDBP"/>
</dbReference>